<dbReference type="PANTHER" id="PTHR12143:SF44">
    <property type="entry name" value="GLYCOSYL HYDROLASE FAMILY 92 DOMAIN-CONTAINING PROTEIN"/>
    <property type="match status" value="1"/>
</dbReference>
<feature type="domain" description="Glycosyl hydrolase family 92" evidence="1">
    <location>
        <begin position="215"/>
        <end position="605"/>
    </location>
</feature>
<dbReference type="Gene3D" id="1.20.1050.60">
    <property type="entry name" value="alpha-1,2-mannosidase"/>
    <property type="match status" value="1"/>
</dbReference>
<dbReference type="Gene3D" id="1.20.1610.10">
    <property type="entry name" value="alpha-1,2-mannosidases domains"/>
    <property type="match status" value="1"/>
</dbReference>
<dbReference type="Pfam" id="PF07971">
    <property type="entry name" value="Glyco_hydro_92"/>
    <property type="match status" value="1"/>
</dbReference>
<evidence type="ECO:0000313" key="4">
    <source>
        <dbReference type="Proteomes" id="UP001305414"/>
    </source>
</evidence>
<dbReference type="PANTHER" id="PTHR12143">
    <property type="entry name" value="PEPTIDE N-GLYCANASE PNGASE -RELATED"/>
    <property type="match status" value="1"/>
</dbReference>
<dbReference type="Pfam" id="PF17678">
    <property type="entry name" value="Glyco_hydro_92N"/>
    <property type="match status" value="1"/>
</dbReference>
<feature type="domain" description="Glycosyl hydrolase family 92 N-terminal" evidence="2">
    <location>
        <begin position="13"/>
        <end position="181"/>
    </location>
</feature>
<proteinExistence type="predicted"/>
<evidence type="ECO:0000259" key="1">
    <source>
        <dbReference type="Pfam" id="PF07971"/>
    </source>
</evidence>
<dbReference type="InterPro" id="IPR041371">
    <property type="entry name" value="GH92_N"/>
</dbReference>
<name>A0AAN7ZDH3_9PEZI</name>
<dbReference type="GO" id="GO:0006516">
    <property type="term" value="P:glycoprotein catabolic process"/>
    <property type="evidence" value="ECO:0007669"/>
    <property type="project" value="TreeGrafter"/>
</dbReference>
<dbReference type="AlphaFoldDB" id="A0AAN7ZDH3"/>
<dbReference type="Gene3D" id="2.70.98.10">
    <property type="match status" value="1"/>
</dbReference>
<dbReference type="Gene3D" id="3.30.2080.10">
    <property type="entry name" value="GH92 mannosidase domain"/>
    <property type="match status" value="1"/>
</dbReference>
<dbReference type="EMBL" id="JAWHQM010000049">
    <property type="protein sequence ID" value="KAK5635138.1"/>
    <property type="molecule type" value="Genomic_DNA"/>
</dbReference>
<evidence type="ECO:0000259" key="2">
    <source>
        <dbReference type="Pfam" id="PF17678"/>
    </source>
</evidence>
<dbReference type="SUPFAM" id="SSF48208">
    <property type="entry name" value="Six-hairpin glycosidases"/>
    <property type="match status" value="1"/>
</dbReference>
<protein>
    <recommendedName>
        <fullName evidence="5">Glycosyl hydrolase family 92 domain-containing protein</fullName>
    </recommendedName>
</protein>
<dbReference type="GO" id="GO:0030246">
    <property type="term" value="F:carbohydrate binding"/>
    <property type="evidence" value="ECO:0007669"/>
    <property type="project" value="InterPro"/>
</dbReference>
<dbReference type="InterPro" id="IPR050883">
    <property type="entry name" value="PNGase"/>
</dbReference>
<evidence type="ECO:0008006" key="5">
    <source>
        <dbReference type="Google" id="ProtNLM"/>
    </source>
</evidence>
<dbReference type="FunFam" id="3.30.2080.10:FF:000001">
    <property type="entry name" value="Alpha-1,2-mannosidase subfamily"/>
    <property type="match status" value="1"/>
</dbReference>
<dbReference type="Proteomes" id="UP001305414">
    <property type="component" value="Unassembled WGS sequence"/>
</dbReference>
<organism evidence="3 4">
    <name type="scientific">Xylaria bambusicola</name>
    <dbReference type="NCBI Taxonomy" id="326684"/>
    <lineage>
        <taxon>Eukaryota</taxon>
        <taxon>Fungi</taxon>
        <taxon>Dikarya</taxon>
        <taxon>Ascomycota</taxon>
        <taxon>Pezizomycotina</taxon>
        <taxon>Sordariomycetes</taxon>
        <taxon>Xylariomycetidae</taxon>
        <taxon>Xylariales</taxon>
        <taxon>Xylariaceae</taxon>
        <taxon>Xylaria</taxon>
    </lineage>
</organism>
<gene>
    <name evidence="3" type="ORF">RRF57_010850</name>
</gene>
<dbReference type="InterPro" id="IPR012939">
    <property type="entry name" value="Glyco_hydro_92"/>
</dbReference>
<dbReference type="InterPro" id="IPR008928">
    <property type="entry name" value="6-hairpin_glycosidase_sf"/>
</dbReference>
<dbReference type="GO" id="GO:0005975">
    <property type="term" value="P:carbohydrate metabolic process"/>
    <property type="evidence" value="ECO:0007669"/>
    <property type="project" value="InterPro"/>
</dbReference>
<dbReference type="GO" id="GO:0005634">
    <property type="term" value="C:nucleus"/>
    <property type="evidence" value="ECO:0007669"/>
    <property type="project" value="TreeGrafter"/>
</dbReference>
<dbReference type="GO" id="GO:0005829">
    <property type="term" value="C:cytosol"/>
    <property type="evidence" value="ECO:0007669"/>
    <property type="project" value="TreeGrafter"/>
</dbReference>
<dbReference type="InterPro" id="IPR014718">
    <property type="entry name" value="GH-type_carb-bd"/>
</dbReference>
<dbReference type="FunFam" id="1.20.1050.60:FF:000002">
    <property type="entry name" value="Glycosyl hydrolase family 92"/>
    <property type="match status" value="1"/>
</dbReference>
<dbReference type="GO" id="GO:0000224">
    <property type="term" value="F:peptide-N4-(N-acetyl-beta-glucosaminyl)asparagine amidase activity"/>
    <property type="evidence" value="ECO:0007669"/>
    <property type="project" value="TreeGrafter"/>
</dbReference>
<evidence type="ECO:0000313" key="3">
    <source>
        <dbReference type="EMBL" id="KAK5635138.1"/>
    </source>
</evidence>
<sequence length="624" mass="68530">MKTTLADLSVNRSKADESRLGYYKSSLFNGITVEMGATGRAGMYKYEFPEDSGSSNVVVDVSHVLSSYRGQGLGQTYLGGNITITPTDEGIRYEGSGSYDNVFADDETNDSGYGWNRAPEWTVYFCGYFDQPATFKTFLGKSATGTTLDQYGNSTSQESKSRLGAVFTFDSISVTSRVGVSFISSEQACRGVQSEIPAGTKLDTLEKGAKDAWSDGFRSHTPLLQILQPTAYEELIRSVIDVWRFEGFMPDARSSFFNGATQGGSNADNVLADAYVKGVRGAINWEEGFVAMLTDAEIVPPNNNDPRDTSSSTKEGRGALPDWIEHGYITTKYRRSLKTPYSALNDFALYQVAKGLNNETAAEKYLKRSRNWRNQWNPDLEALNFTGFLGPRDSSGNWVSQDPLSCGGCYWGDDYYQGLPMEYSFNAHHDVATLIEYSGGKDAFVARLEAMFTPGLSSGNSQFGHTLFNPGNEPSFATPYLFNFAGRQDLSVKYSRAVARSYYAPTESGLPGNSDAGAMESWVLWNMIGLYPLTGQTTFLIASPWFADLTIDLGSDKKLIITAENVAQESYYVQSLSVNGKSWDKAWILWDDVFANGGTMDFVLGPEPVDWATGDLPPSPASEE</sequence>
<keyword evidence="4" id="KW-1185">Reference proteome</keyword>
<comment type="caution">
    <text evidence="3">The sequence shown here is derived from an EMBL/GenBank/DDBJ whole genome shotgun (WGS) entry which is preliminary data.</text>
</comment>
<accession>A0AAN7ZDH3</accession>
<reference evidence="3 4" key="1">
    <citation type="submission" date="2023-10" db="EMBL/GenBank/DDBJ databases">
        <title>Draft genome sequence of Xylaria bambusicola isolate GMP-LS, the root and basal stem rot pathogen of sugarcane in Indonesia.</title>
        <authorList>
            <person name="Selvaraj P."/>
            <person name="Muralishankar V."/>
            <person name="Muruganantham S."/>
            <person name="Sp S."/>
            <person name="Haryani S."/>
            <person name="Lau K.J.X."/>
            <person name="Naqvi N.I."/>
        </authorList>
    </citation>
    <scope>NUCLEOTIDE SEQUENCE [LARGE SCALE GENOMIC DNA]</scope>
    <source>
        <strain evidence="3">GMP-LS</strain>
    </source>
</reference>